<organism evidence="1 2">
    <name type="scientific">Mucilaginibacter dorajii</name>
    <dbReference type="NCBI Taxonomy" id="692994"/>
    <lineage>
        <taxon>Bacteria</taxon>
        <taxon>Pseudomonadati</taxon>
        <taxon>Bacteroidota</taxon>
        <taxon>Sphingobacteriia</taxon>
        <taxon>Sphingobacteriales</taxon>
        <taxon>Sphingobacteriaceae</taxon>
        <taxon>Mucilaginibacter</taxon>
    </lineage>
</organism>
<evidence type="ECO:0000313" key="2">
    <source>
        <dbReference type="Proteomes" id="UP001500742"/>
    </source>
</evidence>
<dbReference type="Gene3D" id="1.10.10.60">
    <property type="entry name" value="Homeodomain-like"/>
    <property type="match status" value="1"/>
</dbReference>
<dbReference type="Pfam" id="PF01527">
    <property type="entry name" value="HTH_Tnp_1"/>
    <property type="match status" value="1"/>
</dbReference>
<protein>
    <submittedName>
        <fullName evidence="1">Transposase</fullName>
    </submittedName>
</protein>
<gene>
    <name evidence="1" type="ORF">GCM10022210_44700</name>
</gene>
<dbReference type="Proteomes" id="UP001500742">
    <property type="component" value="Unassembled WGS sequence"/>
</dbReference>
<dbReference type="PANTHER" id="PTHR33215">
    <property type="entry name" value="PROTEIN DISTAL ANTENNA"/>
    <property type="match status" value="1"/>
</dbReference>
<dbReference type="SUPFAM" id="SSF46689">
    <property type="entry name" value="Homeodomain-like"/>
    <property type="match status" value="1"/>
</dbReference>
<comment type="caution">
    <text evidence="1">The sequence shown here is derived from an EMBL/GenBank/DDBJ whole genome shotgun (WGS) entry which is preliminary data.</text>
</comment>
<dbReference type="PANTHER" id="PTHR33215:SF13">
    <property type="entry name" value="PROTEIN DISTAL ANTENNA"/>
    <property type="match status" value="1"/>
</dbReference>
<dbReference type="InterPro" id="IPR051839">
    <property type="entry name" value="RD_transcriptional_regulator"/>
</dbReference>
<accession>A0ABP7QS98</accession>
<dbReference type="EMBL" id="BAAAZC010000029">
    <property type="protein sequence ID" value="GAA3987191.1"/>
    <property type="molecule type" value="Genomic_DNA"/>
</dbReference>
<evidence type="ECO:0000313" key="1">
    <source>
        <dbReference type="EMBL" id="GAA3987191.1"/>
    </source>
</evidence>
<reference evidence="2" key="1">
    <citation type="journal article" date="2019" name="Int. J. Syst. Evol. Microbiol.">
        <title>The Global Catalogue of Microorganisms (GCM) 10K type strain sequencing project: providing services to taxonomists for standard genome sequencing and annotation.</title>
        <authorList>
            <consortium name="The Broad Institute Genomics Platform"/>
            <consortium name="The Broad Institute Genome Sequencing Center for Infectious Disease"/>
            <person name="Wu L."/>
            <person name="Ma J."/>
        </authorList>
    </citation>
    <scope>NUCLEOTIDE SEQUENCE [LARGE SCALE GENOMIC DNA]</scope>
    <source>
        <strain evidence="2">JCM 16601</strain>
    </source>
</reference>
<sequence length="103" mass="11812">MQRKKLDKPRRKYDAEFKSDVLKMISSGRSVQDISHSLGINSNMIHKWKAQHHEVIGQKGSFPDVVSGTVSDTDHEQLKARIRELEQERDILKKALGIFSRGI</sequence>
<dbReference type="RefSeq" id="WP_259089778.1">
    <property type="nucleotide sequence ID" value="NZ_BAAAZC010000029.1"/>
</dbReference>
<dbReference type="InterPro" id="IPR002514">
    <property type="entry name" value="Transposase_8"/>
</dbReference>
<name>A0ABP7QS98_9SPHI</name>
<keyword evidence="2" id="KW-1185">Reference proteome</keyword>
<dbReference type="InterPro" id="IPR009057">
    <property type="entry name" value="Homeodomain-like_sf"/>
</dbReference>
<proteinExistence type="predicted"/>